<feature type="domain" description="HPt" evidence="2">
    <location>
        <begin position="22"/>
        <end position="116"/>
    </location>
</feature>
<dbReference type="PROSITE" id="PS50894">
    <property type="entry name" value="HPT"/>
    <property type="match status" value="1"/>
</dbReference>
<evidence type="ECO:0000313" key="4">
    <source>
        <dbReference type="Proteomes" id="UP001197875"/>
    </source>
</evidence>
<gene>
    <name evidence="3" type="ORF">LKD71_01035</name>
</gene>
<dbReference type="Gene3D" id="1.20.120.160">
    <property type="entry name" value="HPT domain"/>
    <property type="match status" value="1"/>
</dbReference>
<dbReference type="Pfam" id="PF01627">
    <property type="entry name" value="Hpt"/>
    <property type="match status" value="1"/>
</dbReference>
<dbReference type="InterPro" id="IPR036641">
    <property type="entry name" value="HPT_dom_sf"/>
</dbReference>
<dbReference type="AlphaFoldDB" id="A0AAE3DPZ3"/>
<dbReference type="SUPFAM" id="SSF47226">
    <property type="entry name" value="Histidine-containing phosphotransfer domain, HPT domain"/>
    <property type="match status" value="1"/>
</dbReference>
<keyword evidence="4" id="KW-1185">Reference proteome</keyword>
<reference evidence="3 4" key="1">
    <citation type="submission" date="2021-10" db="EMBL/GenBank/DDBJ databases">
        <title>Anaerobic single-cell dispensing facilitates the cultivation of human gut bacteria.</title>
        <authorList>
            <person name="Afrizal A."/>
        </authorList>
    </citation>
    <scope>NUCLEOTIDE SEQUENCE [LARGE SCALE GENOMIC DNA]</scope>
    <source>
        <strain evidence="3 4">CLA-AA-H277</strain>
    </source>
</reference>
<organism evidence="3 4">
    <name type="scientific">Fusicatenibacter faecihominis</name>
    <dbReference type="NCBI Taxonomy" id="2881276"/>
    <lineage>
        <taxon>Bacteria</taxon>
        <taxon>Bacillati</taxon>
        <taxon>Bacillota</taxon>
        <taxon>Clostridia</taxon>
        <taxon>Lachnospirales</taxon>
        <taxon>Lachnospiraceae</taxon>
        <taxon>Fusicatenibacter</taxon>
    </lineage>
</organism>
<accession>A0AAE3DPZ3</accession>
<protein>
    <submittedName>
        <fullName evidence="3">Hpt domain-containing protein</fullName>
    </submittedName>
</protein>
<dbReference type="EMBL" id="JAJEPR010000001">
    <property type="protein sequence ID" value="MCC2188417.1"/>
    <property type="molecule type" value="Genomic_DNA"/>
</dbReference>
<name>A0AAE3DPZ3_9FIRM</name>
<evidence type="ECO:0000256" key="1">
    <source>
        <dbReference type="PROSITE-ProRule" id="PRU00110"/>
    </source>
</evidence>
<dbReference type="InterPro" id="IPR008207">
    <property type="entry name" value="Sig_transdc_His_kin_Hpt_dom"/>
</dbReference>
<comment type="caution">
    <text evidence="3">The sequence shown here is derived from an EMBL/GenBank/DDBJ whole genome shotgun (WGS) entry which is preliminary data.</text>
</comment>
<proteinExistence type="predicted"/>
<sequence length="116" mass="13338">MTAKEFYETIGQNYEEVLERLAGSEALVLRFLKKFSTDKTFSELEKAMEARDIEMIFRQSHTLKGVAANLGLKPLFEHTQVLVEITRHGGSEGIDEAFEKIKKDYEEIIRLIAEVE</sequence>
<dbReference type="GO" id="GO:0000160">
    <property type="term" value="P:phosphorelay signal transduction system"/>
    <property type="evidence" value="ECO:0007669"/>
    <property type="project" value="InterPro"/>
</dbReference>
<evidence type="ECO:0000313" key="3">
    <source>
        <dbReference type="EMBL" id="MCC2188417.1"/>
    </source>
</evidence>
<feature type="modified residue" description="Phosphohistidine" evidence="1">
    <location>
        <position position="61"/>
    </location>
</feature>
<dbReference type="RefSeq" id="WP_227614008.1">
    <property type="nucleotide sequence ID" value="NZ_JAJEPR010000001.1"/>
</dbReference>
<evidence type="ECO:0000259" key="2">
    <source>
        <dbReference type="PROSITE" id="PS50894"/>
    </source>
</evidence>
<keyword evidence="1" id="KW-0597">Phosphoprotein</keyword>
<dbReference type="Proteomes" id="UP001197875">
    <property type="component" value="Unassembled WGS sequence"/>
</dbReference>